<dbReference type="EMBL" id="ABEU02000003">
    <property type="protein sequence ID" value="PNR57583.1"/>
    <property type="molecule type" value="Genomic_DNA"/>
</dbReference>
<dbReference type="AlphaFoldDB" id="A0A2K1KUW6"/>
<gene>
    <name evidence="1" type="ORF">PHYPA_004577</name>
</gene>
<reference evidence="1 3" key="1">
    <citation type="journal article" date="2008" name="Science">
        <title>The Physcomitrella genome reveals evolutionary insights into the conquest of land by plants.</title>
        <authorList>
            <person name="Rensing S."/>
            <person name="Lang D."/>
            <person name="Zimmer A."/>
            <person name="Terry A."/>
            <person name="Salamov A."/>
            <person name="Shapiro H."/>
            <person name="Nishiyama T."/>
            <person name="Perroud P.-F."/>
            <person name="Lindquist E."/>
            <person name="Kamisugi Y."/>
            <person name="Tanahashi T."/>
            <person name="Sakakibara K."/>
            <person name="Fujita T."/>
            <person name="Oishi K."/>
            <person name="Shin-I T."/>
            <person name="Kuroki Y."/>
            <person name="Toyoda A."/>
            <person name="Suzuki Y."/>
            <person name="Hashimoto A."/>
            <person name="Yamaguchi K."/>
            <person name="Sugano A."/>
            <person name="Kohara Y."/>
            <person name="Fujiyama A."/>
            <person name="Anterola A."/>
            <person name="Aoki S."/>
            <person name="Ashton N."/>
            <person name="Barbazuk W.B."/>
            <person name="Barker E."/>
            <person name="Bennetzen J."/>
            <person name="Bezanilla M."/>
            <person name="Blankenship R."/>
            <person name="Cho S.H."/>
            <person name="Dutcher S."/>
            <person name="Estelle M."/>
            <person name="Fawcett J.A."/>
            <person name="Gundlach H."/>
            <person name="Hanada K."/>
            <person name="Heyl A."/>
            <person name="Hicks K.A."/>
            <person name="Hugh J."/>
            <person name="Lohr M."/>
            <person name="Mayer K."/>
            <person name="Melkozernov A."/>
            <person name="Murata T."/>
            <person name="Nelson D."/>
            <person name="Pils B."/>
            <person name="Prigge M."/>
            <person name="Reiss B."/>
            <person name="Renner T."/>
            <person name="Rombauts S."/>
            <person name="Rushton P."/>
            <person name="Sanderfoot A."/>
            <person name="Schween G."/>
            <person name="Shiu S.-H."/>
            <person name="Stueber K."/>
            <person name="Theodoulou F.L."/>
            <person name="Tu H."/>
            <person name="Van de Peer Y."/>
            <person name="Verrier P.J."/>
            <person name="Waters E."/>
            <person name="Wood A."/>
            <person name="Yang L."/>
            <person name="Cove D."/>
            <person name="Cuming A."/>
            <person name="Hasebe M."/>
            <person name="Lucas S."/>
            <person name="Mishler D.B."/>
            <person name="Reski R."/>
            <person name="Grigoriev I."/>
            <person name="Quatrano R.S."/>
            <person name="Boore J.L."/>
        </authorList>
    </citation>
    <scope>NUCLEOTIDE SEQUENCE [LARGE SCALE GENOMIC DNA]</scope>
    <source>
        <strain evidence="2 3">cv. Gransden 2004</strain>
    </source>
</reference>
<dbReference type="Gramene" id="Pp3c3_17610V3.2">
    <property type="protein sequence ID" value="PAC:32943883.CDS.1"/>
    <property type="gene ID" value="Pp3c3_17610"/>
</dbReference>
<reference evidence="2" key="3">
    <citation type="submission" date="2020-12" db="UniProtKB">
        <authorList>
            <consortium name="EnsemblPlants"/>
        </authorList>
    </citation>
    <scope>IDENTIFICATION</scope>
</reference>
<evidence type="ECO:0000313" key="1">
    <source>
        <dbReference type="EMBL" id="PNR57583.1"/>
    </source>
</evidence>
<dbReference type="EnsemblPlants" id="Pp3c3_17610V3.1">
    <property type="protein sequence ID" value="PAC:32943882.CDS.1"/>
    <property type="gene ID" value="Pp3c3_17610"/>
</dbReference>
<dbReference type="STRING" id="3218.A0A2K1KUW6"/>
<dbReference type="Proteomes" id="UP000006727">
    <property type="component" value="Chromosome 3"/>
</dbReference>
<proteinExistence type="predicted"/>
<evidence type="ECO:0000313" key="2">
    <source>
        <dbReference type="EnsemblPlants" id="PAC:32943882.CDS.1"/>
    </source>
</evidence>
<protein>
    <submittedName>
        <fullName evidence="1 2">Uncharacterized protein</fullName>
    </submittedName>
</protein>
<dbReference type="InParanoid" id="A0A2K1KUW6"/>
<sequence length="93" mass="9794">MMSQLVTALQTEIVGMVAESFWLIGCVGGGIDRMLGRRCKEQGNGELKGGLCFVCFVCGSSFWKAEDDAGMMGLAGGDSQVHPYVSLTVNLAG</sequence>
<keyword evidence="3" id="KW-1185">Reference proteome</keyword>
<accession>A0A2K1KUW6</accession>
<dbReference type="EnsemblPlants" id="Pp3c3_17610V3.2">
    <property type="protein sequence ID" value="PAC:32943883.CDS.1"/>
    <property type="gene ID" value="Pp3c3_17610"/>
</dbReference>
<dbReference type="Gramene" id="Pp3c3_17610V3.1">
    <property type="protein sequence ID" value="PAC:32943882.CDS.1"/>
    <property type="gene ID" value="Pp3c3_17610"/>
</dbReference>
<name>A0A2K1KUW6_PHYPA</name>
<dbReference type="PaxDb" id="3218-PP1S315_7V6.1"/>
<reference evidence="1 3" key="2">
    <citation type="journal article" date="2018" name="Plant J.">
        <title>The Physcomitrella patens chromosome-scale assembly reveals moss genome structure and evolution.</title>
        <authorList>
            <person name="Lang D."/>
            <person name="Ullrich K.K."/>
            <person name="Murat F."/>
            <person name="Fuchs J."/>
            <person name="Jenkins J."/>
            <person name="Haas F.B."/>
            <person name="Piednoel M."/>
            <person name="Gundlach H."/>
            <person name="Van Bel M."/>
            <person name="Meyberg R."/>
            <person name="Vives C."/>
            <person name="Morata J."/>
            <person name="Symeonidi A."/>
            <person name="Hiss M."/>
            <person name="Muchero W."/>
            <person name="Kamisugi Y."/>
            <person name="Saleh O."/>
            <person name="Blanc G."/>
            <person name="Decker E.L."/>
            <person name="van Gessel N."/>
            <person name="Grimwood J."/>
            <person name="Hayes R.D."/>
            <person name="Graham S.W."/>
            <person name="Gunter L.E."/>
            <person name="McDaniel S.F."/>
            <person name="Hoernstein S.N.W."/>
            <person name="Larsson A."/>
            <person name="Li F.W."/>
            <person name="Perroud P.F."/>
            <person name="Phillips J."/>
            <person name="Ranjan P."/>
            <person name="Rokshar D.S."/>
            <person name="Rothfels C.J."/>
            <person name="Schneider L."/>
            <person name="Shu S."/>
            <person name="Stevenson D.W."/>
            <person name="Thummler F."/>
            <person name="Tillich M."/>
            <person name="Villarreal Aguilar J.C."/>
            <person name="Widiez T."/>
            <person name="Wong G.K."/>
            <person name="Wymore A."/>
            <person name="Zhang Y."/>
            <person name="Zimmer A.D."/>
            <person name="Quatrano R.S."/>
            <person name="Mayer K.F.X."/>
            <person name="Goodstein D."/>
            <person name="Casacuberta J.M."/>
            <person name="Vandepoele K."/>
            <person name="Reski R."/>
            <person name="Cuming A.C."/>
            <person name="Tuskan G.A."/>
            <person name="Maumus F."/>
            <person name="Salse J."/>
            <person name="Schmutz J."/>
            <person name="Rensing S.A."/>
        </authorList>
    </citation>
    <scope>NUCLEOTIDE SEQUENCE [LARGE SCALE GENOMIC DNA]</scope>
    <source>
        <strain evidence="2 3">cv. Gransden 2004</strain>
    </source>
</reference>
<organism evidence="1">
    <name type="scientific">Physcomitrium patens</name>
    <name type="common">Spreading-leaved earth moss</name>
    <name type="synonym">Physcomitrella patens</name>
    <dbReference type="NCBI Taxonomy" id="3218"/>
    <lineage>
        <taxon>Eukaryota</taxon>
        <taxon>Viridiplantae</taxon>
        <taxon>Streptophyta</taxon>
        <taxon>Embryophyta</taxon>
        <taxon>Bryophyta</taxon>
        <taxon>Bryophytina</taxon>
        <taxon>Bryopsida</taxon>
        <taxon>Funariidae</taxon>
        <taxon>Funariales</taxon>
        <taxon>Funariaceae</taxon>
        <taxon>Physcomitrium</taxon>
    </lineage>
</organism>
<evidence type="ECO:0000313" key="3">
    <source>
        <dbReference type="Proteomes" id="UP000006727"/>
    </source>
</evidence>